<dbReference type="AlphaFoldDB" id="A0A7U2QY33"/>
<keyword evidence="2" id="KW-1133">Transmembrane helix</keyword>
<feature type="transmembrane region" description="Helical" evidence="2">
    <location>
        <begin position="266"/>
        <end position="284"/>
    </location>
</feature>
<protein>
    <submittedName>
        <fullName evidence="3">Uncharacterized protein</fullName>
    </submittedName>
</protein>
<dbReference type="OMA" id="YMFCALT"/>
<organism evidence="3 4">
    <name type="scientific">Aspergillus flavus (strain ATCC 200026 / FGSC A1120 / IAM 13836 / NRRL 3357 / JCM 12722 / SRRC 167)</name>
    <dbReference type="NCBI Taxonomy" id="332952"/>
    <lineage>
        <taxon>Eukaryota</taxon>
        <taxon>Fungi</taxon>
        <taxon>Dikarya</taxon>
        <taxon>Ascomycota</taxon>
        <taxon>Pezizomycotina</taxon>
        <taxon>Eurotiomycetes</taxon>
        <taxon>Eurotiomycetidae</taxon>
        <taxon>Eurotiales</taxon>
        <taxon>Aspergillaceae</taxon>
        <taxon>Aspergillus</taxon>
        <taxon>Aspergillus subgen. Circumdati</taxon>
    </lineage>
</organism>
<sequence length="391" mass="43555">MVNMGLIFPETRTDWKFDLVGLLAIIGESIIEEVVQPLTASPTILLPRLLPAPHALIRPSRRTALPSTPVTVHGVYSGIQLQSIPYFPSMIHQLELTRPYEFQKMTIELCQDDEEVLRPGHDKIATVKKLAPLKLITICSSVWTAGVLAWAIVLRDGPAVVAIVLVSLASSFHSAASFWQSDAIVRPSSTRSPPGDLVLRTREGAFIVVHCKEAVARLLYTGEVKCAYVAGAKLYRILIYVGTLLLMLGIVLMSNCSWTMQVTLGASYLALNVIYMFCALTPAVSRTWHWNMRLVRVVDKSTIITENYTEAIWLAIRATKEIDWVRKGGLIPQTMVWNVWLDEAKLNASNGNANWPATKRKDELLLEDALAKEASNQDDDMSQPKRRPTLL</sequence>
<dbReference type="VEuPathDB" id="FungiDB:F9C07_1145249"/>
<feature type="transmembrane region" description="Helical" evidence="2">
    <location>
        <begin position="237"/>
        <end position="260"/>
    </location>
</feature>
<keyword evidence="4" id="KW-1185">Reference proteome</keyword>
<accession>A0A7U2QY33</accession>
<gene>
    <name evidence="3" type="ORF">F9C07_1145249</name>
</gene>
<feature type="region of interest" description="Disordered" evidence="1">
    <location>
        <begin position="372"/>
        <end position="391"/>
    </location>
</feature>
<evidence type="ECO:0000313" key="4">
    <source>
        <dbReference type="Proteomes" id="UP000596276"/>
    </source>
</evidence>
<evidence type="ECO:0000313" key="3">
    <source>
        <dbReference type="EMBL" id="QRD88934.1"/>
    </source>
</evidence>
<dbReference type="Proteomes" id="UP000596276">
    <property type="component" value="Chromosome 1"/>
</dbReference>
<reference evidence="4" key="1">
    <citation type="journal article" date="2021" name="G3 (Bethesda)">
        <title>Chromosome assembled and annotated genome sequence of Aspergillus flavus NRRL 3357.</title>
        <authorList>
            <person name="Skerker J.M."/>
            <person name="Pianalto K.M."/>
            <person name="Mondo S.J."/>
            <person name="Yang K."/>
            <person name="Arkin A.P."/>
            <person name="Keller N.P."/>
            <person name="Grigoriev I.V."/>
            <person name="Louise Glass N.L."/>
        </authorList>
    </citation>
    <scope>NUCLEOTIDE SEQUENCE [LARGE SCALE GENOMIC DNA]</scope>
    <source>
        <strain evidence="4">ATCC 200026 / FGSC A1120 / IAM 13836 / NRRL 3357 / JCM 12722 / SRRC 167</strain>
    </source>
</reference>
<feature type="transmembrane region" description="Helical" evidence="2">
    <location>
        <begin position="159"/>
        <end position="179"/>
    </location>
</feature>
<dbReference type="EMBL" id="CP044619">
    <property type="protein sequence ID" value="QRD88934.1"/>
    <property type="molecule type" value="Genomic_DNA"/>
</dbReference>
<keyword evidence="2" id="KW-0472">Membrane</keyword>
<proteinExistence type="predicted"/>
<evidence type="ECO:0000256" key="1">
    <source>
        <dbReference type="SAM" id="MobiDB-lite"/>
    </source>
</evidence>
<evidence type="ECO:0000256" key="2">
    <source>
        <dbReference type="SAM" id="Phobius"/>
    </source>
</evidence>
<feature type="transmembrane region" description="Helical" evidence="2">
    <location>
        <begin position="133"/>
        <end position="153"/>
    </location>
</feature>
<keyword evidence="2" id="KW-0812">Transmembrane</keyword>
<dbReference type="VEuPathDB" id="FungiDB:AFLA_010923"/>
<name>A0A7U2QY33_ASPFN</name>